<sequence>MKRNKVTPQWDAMDRRYYDFINKDDGDNPYPGVNNLDEAAFDPEWEEASAARPRGIYERRYRPDEDYASYLSRYSEDAAAIATTAAAAAAAVAPPTTTTTTPALLSLSDLGNLISYLLTPLYHLLTLSPPTTTATTTTTLNPPTHHHPHHPPHPPHPPLPPTTSIALPPLLSPSTHLLTLLTALTLTLLHHRELARFTLYWLARLTSTDLAAYPSTSHLVPAALRGSSSDGGNRSRYWATLHALRWQEGLSGPAVRGLGQRYLGGVVVVGVLCPAGVGEAVLAGLGSVVWPWVQLYALVVVVTSGVRWAPRLLWFAREVAWFGVWAVMVAGREVLVLWVGVLRRFWVVLFASWAAWVSWRLVTQVDYVEVAAGTVVWFLYRSAGLLYWVSDMVRDMAGSVGLKA</sequence>
<keyword evidence="2" id="KW-0812">Transmembrane</keyword>
<reference evidence="3" key="1">
    <citation type="journal article" date="2023" name="Mol. Phylogenet. Evol.">
        <title>Genome-scale phylogeny and comparative genomics of the fungal order Sordariales.</title>
        <authorList>
            <person name="Hensen N."/>
            <person name="Bonometti L."/>
            <person name="Westerberg I."/>
            <person name="Brannstrom I.O."/>
            <person name="Guillou S."/>
            <person name="Cros-Aarteil S."/>
            <person name="Calhoun S."/>
            <person name="Haridas S."/>
            <person name="Kuo A."/>
            <person name="Mondo S."/>
            <person name="Pangilinan J."/>
            <person name="Riley R."/>
            <person name="LaButti K."/>
            <person name="Andreopoulos B."/>
            <person name="Lipzen A."/>
            <person name="Chen C."/>
            <person name="Yan M."/>
            <person name="Daum C."/>
            <person name="Ng V."/>
            <person name="Clum A."/>
            <person name="Steindorff A."/>
            <person name="Ohm R.A."/>
            <person name="Martin F."/>
            <person name="Silar P."/>
            <person name="Natvig D.O."/>
            <person name="Lalanne C."/>
            <person name="Gautier V."/>
            <person name="Ament-Velasquez S.L."/>
            <person name="Kruys A."/>
            <person name="Hutchinson M.I."/>
            <person name="Powell A.J."/>
            <person name="Barry K."/>
            <person name="Miller A.N."/>
            <person name="Grigoriev I.V."/>
            <person name="Debuchy R."/>
            <person name="Gladieux P."/>
            <person name="Hiltunen Thoren M."/>
            <person name="Johannesson H."/>
        </authorList>
    </citation>
    <scope>NUCLEOTIDE SEQUENCE</scope>
    <source>
        <strain evidence="3">CBS 168.71</strain>
    </source>
</reference>
<dbReference type="EMBL" id="JAUEPN010000005">
    <property type="protein sequence ID" value="KAK3294475.1"/>
    <property type="molecule type" value="Genomic_DNA"/>
</dbReference>
<organism evidence="3 4">
    <name type="scientific">Chaetomium fimeti</name>
    <dbReference type="NCBI Taxonomy" id="1854472"/>
    <lineage>
        <taxon>Eukaryota</taxon>
        <taxon>Fungi</taxon>
        <taxon>Dikarya</taxon>
        <taxon>Ascomycota</taxon>
        <taxon>Pezizomycotina</taxon>
        <taxon>Sordariomycetes</taxon>
        <taxon>Sordariomycetidae</taxon>
        <taxon>Sordariales</taxon>
        <taxon>Chaetomiaceae</taxon>
        <taxon>Chaetomium</taxon>
    </lineage>
</organism>
<feature type="transmembrane region" description="Helical" evidence="2">
    <location>
        <begin position="289"/>
        <end position="308"/>
    </location>
</feature>
<keyword evidence="4" id="KW-1185">Reference proteome</keyword>
<reference evidence="3" key="2">
    <citation type="submission" date="2023-06" db="EMBL/GenBank/DDBJ databases">
        <authorList>
            <consortium name="Lawrence Berkeley National Laboratory"/>
            <person name="Haridas S."/>
            <person name="Hensen N."/>
            <person name="Bonometti L."/>
            <person name="Westerberg I."/>
            <person name="Brannstrom I.O."/>
            <person name="Guillou S."/>
            <person name="Cros-Aarteil S."/>
            <person name="Calhoun S."/>
            <person name="Kuo A."/>
            <person name="Mondo S."/>
            <person name="Pangilinan J."/>
            <person name="Riley R."/>
            <person name="Labutti K."/>
            <person name="Andreopoulos B."/>
            <person name="Lipzen A."/>
            <person name="Chen C."/>
            <person name="Yanf M."/>
            <person name="Daum C."/>
            <person name="Ng V."/>
            <person name="Clum A."/>
            <person name="Steindorff A."/>
            <person name="Ohm R."/>
            <person name="Martin F."/>
            <person name="Silar P."/>
            <person name="Natvig D."/>
            <person name="Lalanne C."/>
            <person name="Gautier V."/>
            <person name="Ament-Velasquez S.L."/>
            <person name="Kruys A."/>
            <person name="Hutchinson M.I."/>
            <person name="Powell A.J."/>
            <person name="Barry K."/>
            <person name="Miller A.N."/>
            <person name="Grigoriev I.V."/>
            <person name="Debuchy R."/>
            <person name="Gladieux P."/>
            <person name="Thoren M.H."/>
            <person name="Johannesson H."/>
        </authorList>
    </citation>
    <scope>NUCLEOTIDE SEQUENCE</scope>
    <source>
        <strain evidence="3">CBS 168.71</strain>
    </source>
</reference>
<feature type="transmembrane region" description="Helical" evidence="2">
    <location>
        <begin position="262"/>
        <end position="283"/>
    </location>
</feature>
<dbReference type="RefSeq" id="XP_062657989.1">
    <property type="nucleotide sequence ID" value="XM_062806058.1"/>
</dbReference>
<keyword evidence="2" id="KW-1133">Transmembrane helix</keyword>
<name>A0AAE0HDE5_9PEZI</name>
<comment type="caution">
    <text evidence="3">The sequence shown here is derived from an EMBL/GenBank/DDBJ whole genome shotgun (WGS) entry which is preliminary data.</text>
</comment>
<evidence type="ECO:0000256" key="1">
    <source>
        <dbReference type="SAM" id="MobiDB-lite"/>
    </source>
</evidence>
<evidence type="ECO:0000256" key="2">
    <source>
        <dbReference type="SAM" id="Phobius"/>
    </source>
</evidence>
<keyword evidence="2" id="KW-0472">Membrane</keyword>
<accession>A0AAE0HDE5</accession>
<dbReference type="GeneID" id="87843006"/>
<feature type="compositionally biased region" description="Basic residues" evidence="1">
    <location>
        <begin position="144"/>
        <end position="153"/>
    </location>
</feature>
<feature type="transmembrane region" description="Helical" evidence="2">
    <location>
        <begin position="370"/>
        <end position="389"/>
    </location>
</feature>
<feature type="compositionally biased region" description="Low complexity" evidence="1">
    <location>
        <begin position="133"/>
        <end position="143"/>
    </location>
</feature>
<dbReference type="Proteomes" id="UP001278766">
    <property type="component" value="Unassembled WGS sequence"/>
</dbReference>
<evidence type="ECO:0000313" key="3">
    <source>
        <dbReference type="EMBL" id="KAK3294475.1"/>
    </source>
</evidence>
<protein>
    <submittedName>
        <fullName evidence="3">Uncharacterized protein</fullName>
    </submittedName>
</protein>
<proteinExistence type="predicted"/>
<evidence type="ECO:0000313" key="4">
    <source>
        <dbReference type="Proteomes" id="UP001278766"/>
    </source>
</evidence>
<feature type="transmembrane region" description="Helical" evidence="2">
    <location>
        <begin position="345"/>
        <end position="363"/>
    </location>
</feature>
<dbReference type="AlphaFoldDB" id="A0AAE0HDE5"/>
<feature type="region of interest" description="Disordered" evidence="1">
    <location>
        <begin position="133"/>
        <end position="166"/>
    </location>
</feature>
<gene>
    <name evidence="3" type="ORF">B0H64DRAFT_433632</name>
</gene>